<name>A0ABW5QIY7_9HYPH</name>
<sequence>MISSQQDVPDLSGKVALVTGATSGVGLEAARMLAVAGAHVILCGRSAEKGIAAIREIATEAPRGTVEFERFDMADLAEVAAGAARIGATHSRIDILVNNAGVMMPPERRTTADGFELQFGTNHLAHYALTGRLLPLLQAGRARVVSVASNASRRGRMRFEDLQFERGYEPWDAYAQSKLANLLFARHLQKLSDRSGWGLRCVSAHPGLASTGLIASGMGNGMLARVAGMFTSVVAQSAAAGALPIVAAAVEPDLAPLDYVGPSNFGGWRGKPKLVERPAAADDDAAAERLWSVSENLANLRYATGGL</sequence>
<protein>
    <submittedName>
        <fullName evidence="2">SDR family oxidoreductase</fullName>
    </submittedName>
</protein>
<dbReference type="EMBL" id="JBHUNP010000001">
    <property type="protein sequence ID" value="MFD2647610.1"/>
    <property type="molecule type" value="Genomic_DNA"/>
</dbReference>
<dbReference type="RefSeq" id="WP_386832632.1">
    <property type="nucleotide sequence ID" value="NZ_JBHUNP010000001.1"/>
</dbReference>
<evidence type="ECO:0000256" key="1">
    <source>
        <dbReference type="ARBA" id="ARBA00023002"/>
    </source>
</evidence>
<dbReference type="PANTHER" id="PTHR43157:SF31">
    <property type="entry name" value="PHOSPHATIDYLINOSITOL-GLYCAN BIOSYNTHESIS CLASS F PROTEIN"/>
    <property type="match status" value="1"/>
</dbReference>
<dbReference type="InterPro" id="IPR002347">
    <property type="entry name" value="SDR_fam"/>
</dbReference>
<evidence type="ECO:0000313" key="2">
    <source>
        <dbReference type="EMBL" id="MFD2647610.1"/>
    </source>
</evidence>
<keyword evidence="3" id="KW-1185">Reference proteome</keyword>
<dbReference type="Gene3D" id="3.40.50.720">
    <property type="entry name" value="NAD(P)-binding Rossmann-like Domain"/>
    <property type="match status" value="1"/>
</dbReference>
<dbReference type="Proteomes" id="UP001597521">
    <property type="component" value="Unassembled WGS sequence"/>
</dbReference>
<proteinExistence type="predicted"/>
<dbReference type="InterPro" id="IPR036291">
    <property type="entry name" value="NAD(P)-bd_dom_sf"/>
</dbReference>
<dbReference type="NCBIfam" id="NF004513">
    <property type="entry name" value="PRK05854.1"/>
    <property type="match status" value="1"/>
</dbReference>
<accession>A0ABW5QIY7</accession>
<dbReference type="Pfam" id="PF00106">
    <property type="entry name" value="adh_short"/>
    <property type="match status" value="1"/>
</dbReference>
<reference evidence="3" key="1">
    <citation type="journal article" date="2019" name="Int. J. Syst. Evol. Microbiol.">
        <title>The Global Catalogue of Microorganisms (GCM) 10K type strain sequencing project: providing services to taxonomists for standard genome sequencing and annotation.</title>
        <authorList>
            <consortium name="The Broad Institute Genomics Platform"/>
            <consortium name="The Broad Institute Genome Sequencing Center for Infectious Disease"/>
            <person name="Wu L."/>
            <person name="Ma J."/>
        </authorList>
    </citation>
    <scope>NUCLEOTIDE SEQUENCE [LARGE SCALE GENOMIC DNA]</scope>
    <source>
        <strain evidence="3">CCM 7427</strain>
    </source>
</reference>
<dbReference type="PRINTS" id="PR00081">
    <property type="entry name" value="GDHRDH"/>
</dbReference>
<dbReference type="NCBIfam" id="NF004846">
    <property type="entry name" value="PRK06197.1"/>
    <property type="match status" value="1"/>
</dbReference>
<keyword evidence="1" id="KW-0560">Oxidoreductase</keyword>
<dbReference type="SUPFAM" id="SSF51735">
    <property type="entry name" value="NAD(P)-binding Rossmann-fold domains"/>
    <property type="match status" value="1"/>
</dbReference>
<dbReference type="PANTHER" id="PTHR43157">
    <property type="entry name" value="PHOSPHATIDYLINOSITOL-GLYCAN BIOSYNTHESIS CLASS F PROTEIN-RELATED"/>
    <property type="match status" value="1"/>
</dbReference>
<organism evidence="2 3">
    <name type="scientific">Devosia albogilva</name>
    <dbReference type="NCBI Taxonomy" id="429726"/>
    <lineage>
        <taxon>Bacteria</taxon>
        <taxon>Pseudomonadati</taxon>
        <taxon>Pseudomonadota</taxon>
        <taxon>Alphaproteobacteria</taxon>
        <taxon>Hyphomicrobiales</taxon>
        <taxon>Devosiaceae</taxon>
        <taxon>Devosia</taxon>
    </lineage>
</organism>
<gene>
    <name evidence="2" type="ORF">ACFSX5_07390</name>
</gene>
<comment type="caution">
    <text evidence="2">The sequence shown here is derived from an EMBL/GenBank/DDBJ whole genome shotgun (WGS) entry which is preliminary data.</text>
</comment>
<evidence type="ECO:0000313" key="3">
    <source>
        <dbReference type="Proteomes" id="UP001597521"/>
    </source>
</evidence>